<evidence type="ECO:0000256" key="3">
    <source>
        <dbReference type="ARBA" id="ARBA00022692"/>
    </source>
</evidence>
<dbReference type="Pfam" id="PF01545">
    <property type="entry name" value="Cation_efflux"/>
    <property type="match status" value="2"/>
</dbReference>
<sequence length="374" mass="40556">MPAASEESNGGAARLERSAVSLSLWVGGIGLACIKGMVYIATGSVLVRASMFDSLGDVFSSLIMALTQWKANDHRDMHRYPMGKGRFAPLGVMFFCAFMCSTMIAMSLDSLQGLFSEDSQDSSATLALQRLFAEQTKLRWAHVPFWSGRLGTKRVEELIAQYGSGEEGGSVDTLATVLLGSCVAVKLALFVWCRFVGRRKSSEIVAALAADHRNDTITNTLVITTMVGLEACQGSSWDGPWLAKVDPAVSLLMSIWIVYGWITNALEQFRILSDQRVEDADVEAINKAAVTALQGSSLTLQGTEVYHVGDSYRVQLTLHPGSANGATQQMATLFDNVEGAVRGCISDVQQVDVHLRSRSSSSNEAFGWVKEYSK</sequence>
<accession>A0A7S4Q4R1</accession>
<dbReference type="EMBL" id="HBNR01017188">
    <property type="protein sequence ID" value="CAE4571718.1"/>
    <property type="molecule type" value="Transcribed_RNA"/>
</dbReference>
<evidence type="ECO:0000313" key="8">
    <source>
        <dbReference type="EMBL" id="CAE4571718.1"/>
    </source>
</evidence>
<feature type="transmembrane region" description="Helical" evidence="6">
    <location>
        <begin position="87"/>
        <end position="108"/>
    </location>
</feature>
<feature type="transmembrane region" description="Helical" evidence="6">
    <location>
        <begin position="20"/>
        <end position="40"/>
    </location>
</feature>
<keyword evidence="4 6" id="KW-1133">Transmembrane helix</keyword>
<comment type="subcellular location">
    <subcellularLocation>
        <location evidence="1">Membrane</location>
        <topology evidence="1">Multi-pass membrane protein</topology>
    </subcellularLocation>
</comment>
<dbReference type="Gene3D" id="1.20.1510.10">
    <property type="entry name" value="Cation efflux protein transmembrane domain"/>
    <property type="match status" value="1"/>
</dbReference>
<dbReference type="GO" id="GO:0008324">
    <property type="term" value="F:monoatomic cation transmembrane transporter activity"/>
    <property type="evidence" value="ECO:0007669"/>
    <property type="project" value="InterPro"/>
</dbReference>
<evidence type="ECO:0000256" key="2">
    <source>
        <dbReference type="ARBA" id="ARBA00022448"/>
    </source>
</evidence>
<protein>
    <recommendedName>
        <fullName evidence="7">Cation efflux protein transmembrane domain-containing protein</fullName>
    </recommendedName>
</protein>
<evidence type="ECO:0000256" key="4">
    <source>
        <dbReference type="ARBA" id="ARBA00022989"/>
    </source>
</evidence>
<keyword evidence="2" id="KW-0813">Transport</keyword>
<evidence type="ECO:0000256" key="1">
    <source>
        <dbReference type="ARBA" id="ARBA00004141"/>
    </source>
</evidence>
<dbReference type="PANTHER" id="PTHR43840:SF13">
    <property type="entry name" value="CATION EFFLUX PROTEIN CYTOPLASMIC DOMAIN-CONTAINING PROTEIN"/>
    <property type="match status" value="1"/>
</dbReference>
<gene>
    <name evidence="8" type="ORF">AMON00008_LOCUS11337</name>
</gene>
<organism evidence="8">
    <name type="scientific">Alexandrium monilatum</name>
    <dbReference type="NCBI Taxonomy" id="311494"/>
    <lineage>
        <taxon>Eukaryota</taxon>
        <taxon>Sar</taxon>
        <taxon>Alveolata</taxon>
        <taxon>Dinophyceae</taxon>
        <taxon>Gonyaulacales</taxon>
        <taxon>Pyrocystaceae</taxon>
        <taxon>Alexandrium</taxon>
    </lineage>
</organism>
<dbReference type="AlphaFoldDB" id="A0A7S4Q4R1"/>
<dbReference type="InterPro" id="IPR050291">
    <property type="entry name" value="CDF_Transporter"/>
</dbReference>
<dbReference type="SUPFAM" id="SSF161111">
    <property type="entry name" value="Cation efflux protein transmembrane domain-like"/>
    <property type="match status" value="1"/>
</dbReference>
<evidence type="ECO:0000256" key="6">
    <source>
        <dbReference type="SAM" id="Phobius"/>
    </source>
</evidence>
<dbReference type="GO" id="GO:0016020">
    <property type="term" value="C:membrane"/>
    <property type="evidence" value="ECO:0007669"/>
    <property type="project" value="UniProtKB-SubCell"/>
</dbReference>
<reference evidence="8" key="1">
    <citation type="submission" date="2021-01" db="EMBL/GenBank/DDBJ databases">
        <authorList>
            <person name="Corre E."/>
            <person name="Pelletier E."/>
            <person name="Niang G."/>
            <person name="Scheremetjew M."/>
            <person name="Finn R."/>
            <person name="Kale V."/>
            <person name="Holt S."/>
            <person name="Cochrane G."/>
            <person name="Meng A."/>
            <person name="Brown T."/>
            <person name="Cohen L."/>
        </authorList>
    </citation>
    <scope>NUCLEOTIDE SEQUENCE</scope>
    <source>
        <strain evidence="8">CCMP3105</strain>
    </source>
</reference>
<proteinExistence type="predicted"/>
<feature type="transmembrane region" description="Helical" evidence="6">
    <location>
        <begin position="174"/>
        <end position="193"/>
    </location>
</feature>
<feature type="domain" description="Cation efflux protein transmembrane" evidence="7">
    <location>
        <begin position="172"/>
        <end position="272"/>
    </location>
</feature>
<feature type="domain" description="Cation efflux protein transmembrane" evidence="7">
    <location>
        <begin position="29"/>
        <end position="125"/>
    </location>
</feature>
<keyword evidence="3 6" id="KW-0812">Transmembrane</keyword>
<dbReference type="InterPro" id="IPR058533">
    <property type="entry name" value="Cation_efflux_TM"/>
</dbReference>
<dbReference type="PANTHER" id="PTHR43840">
    <property type="entry name" value="MITOCHONDRIAL METAL TRANSPORTER 1-RELATED"/>
    <property type="match status" value="1"/>
</dbReference>
<dbReference type="InterPro" id="IPR027469">
    <property type="entry name" value="Cation_efflux_TMD_sf"/>
</dbReference>
<evidence type="ECO:0000259" key="7">
    <source>
        <dbReference type="Pfam" id="PF01545"/>
    </source>
</evidence>
<name>A0A7S4Q4R1_9DINO</name>
<evidence type="ECO:0000256" key="5">
    <source>
        <dbReference type="ARBA" id="ARBA00023136"/>
    </source>
</evidence>
<keyword evidence="5 6" id="KW-0472">Membrane</keyword>